<evidence type="ECO:0000256" key="1">
    <source>
        <dbReference type="SAM" id="Phobius"/>
    </source>
</evidence>
<comment type="caution">
    <text evidence="2">The sequence shown here is derived from an EMBL/GenBank/DDBJ whole genome shotgun (WGS) entry which is preliminary data.</text>
</comment>
<sequence>MLLVCVSVIYTSMLLDYSVFFLHISLWPFIIKRLPRFKCFQQSAFSCLMVCNVLVGVKLKGYMGK</sequence>
<reference evidence="2 3" key="1">
    <citation type="submission" date="2017-06" db="EMBL/GenBank/DDBJ databases">
        <authorList>
            <person name="Varghese N."/>
            <person name="Submissions S."/>
        </authorList>
    </citation>
    <scope>NUCLEOTIDE SEQUENCE [LARGE SCALE GENOMIC DNA]</scope>
    <source>
        <strain evidence="2 3">DSM 26989</strain>
    </source>
</reference>
<keyword evidence="3" id="KW-1185">Reference proteome</keyword>
<dbReference type="Proteomes" id="UP000198427">
    <property type="component" value="Unassembled WGS sequence"/>
</dbReference>
<feature type="transmembrane region" description="Helical" evidence="1">
    <location>
        <begin position="43"/>
        <end position="63"/>
    </location>
</feature>
<evidence type="ECO:0000313" key="2">
    <source>
        <dbReference type="EMBL" id="SNR63805.1"/>
    </source>
</evidence>
<keyword evidence="1" id="KW-0812">Transmembrane</keyword>
<organism evidence="2 3">
    <name type="scientific">Prevotella jejuni</name>
    <dbReference type="NCBI Taxonomy" id="1177574"/>
    <lineage>
        <taxon>Bacteria</taxon>
        <taxon>Pseudomonadati</taxon>
        <taxon>Bacteroidota</taxon>
        <taxon>Bacteroidia</taxon>
        <taxon>Bacteroidales</taxon>
        <taxon>Prevotellaceae</taxon>
        <taxon>Prevotella</taxon>
    </lineage>
</organism>
<protein>
    <submittedName>
        <fullName evidence="2">Uncharacterized protein</fullName>
    </submittedName>
</protein>
<proteinExistence type="predicted"/>
<gene>
    <name evidence="2" type="ORF">SAMN06265364_10298</name>
</gene>
<dbReference type="EMBL" id="FZNZ01000002">
    <property type="protein sequence ID" value="SNR63805.1"/>
    <property type="molecule type" value="Genomic_DNA"/>
</dbReference>
<name>A0AA94ISD9_9BACT</name>
<evidence type="ECO:0000313" key="3">
    <source>
        <dbReference type="Proteomes" id="UP000198427"/>
    </source>
</evidence>
<keyword evidence="1" id="KW-1133">Transmembrane helix</keyword>
<accession>A0AA94ISD9</accession>
<feature type="transmembrane region" description="Helical" evidence="1">
    <location>
        <begin position="6"/>
        <end position="31"/>
    </location>
</feature>
<keyword evidence="1" id="KW-0472">Membrane</keyword>
<dbReference type="AlphaFoldDB" id="A0AA94ISD9"/>